<organism evidence="1 2">
    <name type="scientific">Actinomadura violacea</name>
    <dbReference type="NCBI Taxonomy" id="2819934"/>
    <lineage>
        <taxon>Bacteria</taxon>
        <taxon>Bacillati</taxon>
        <taxon>Actinomycetota</taxon>
        <taxon>Actinomycetes</taxon>
        <taxon>Streptosporangiales</taxon>
        <taxon>Thermomonosporaceae</taxon>
        <taxon>Actinomadura</taxon>
    </lineage>
</organism>
<accession>A0ABS3RZC8</accession>
<dbReference type="EMBL" id="JAGEPF010000018">
    <property type="protein sequence ID" value="MBO2461648.1"/>
    <property type="molecule type" value="Genomic_DNA"/>
</dbReference>
<dbReference type="RefSeq" id="WP_208245056.1">
    <property type="nucleotide sequence ID" value="NZ_JAGEPF010000018.1"/>
</dbReference>
<name>A0ABS3RZC8_9ACTN</name>
<reference evidence="1 2" key="1">
    <citation type="submission" date="2021-03" db="EMBL/GenBank/DDBJ databases">
        <title>Actinomadura violae sp. nov., isolated from lichen in Thailand.</title>
        <authorList>
            <person name="Kanchanasin P."/>
            <person name="Saeng-In P."/>
            <person name="Phongsopitanun W."/>
            <person name="Yuki M."/>
            <person name="Kudo T."/>
            <person name="Ohkuma M."/>
            <person name="Tanasupawat S."/>
        </authorList>
    </citation>
    <scope>NUCLEOTIDE SEQUENCE [LARGE SCALE GENOMIC DNA]</scope>
    <source>
        <strain evidence="1 2">LCR2-06</strain>
    </source>
</reference>
<comment type="caution">
    <text evidence="1">The sequence shown here is derived from an EMBL/GenBank/DDBJ whole genome shotgun (WGS) entry which is preliminary data.</text>
</comment>
<gene>
    <name evidence="1" type="ORF">J4709_29175</name>
</gene>
<protein>
    <submittedName>
        <fullName evidence="1">Uncharacterized protein</fullName>
    </submittedName>
</protein>
<keyword evidence="2" id="KW-1185">Reference proteome</keyword>
<proteinExistence type="predicted"/>
<dbReference type="Proteomes" id="UP000680206">
    <property type="component" value="Unassembled WGS sequence"/>
</dbReference>
<sequence>MITVRRWNADKAHRCPECHTVVDTGAPATWRAVYECCRCRTRFARWPALAMVLPLRTCADIPAGVCPHQPADGRPGGLETKGAR</sequence>
<evidence type="ECO:0000313" key="2">
    <source>
        <dbReference type="Proteomes" id="UP000680206"/>
    </source>
</evidence>
<evidence type="ECO:0000313" key="1">
    <source>
        <dbReference type="EMBL" id="MBO2461648.1"/>
    </source>
</evidence>